<dbReference type="GO" id="GO:0005829">
    <property type="term" value="C:cytosol"/>
    <property type="evidence" value="ECO:0007669"/>
    <property type="project" value="TreeGrafter"/>
</dbReference>
<dbReference type="OrthoDB" id="9811381at2"/>
<dbReference type="NCBIfam" id="TIGR01951">
    <property type="entry name" value="nusB"/>
    <property type="match status" value="1"/>
</dbReference>
<dbReference type="AlphaFoldDB" id="I7KHA0"/>
<evidence type="ECO:0000313" key="9">
    <source>
        <dbReference type="Proteomes" id="UP000009320"/>
    </source>
</evidence>
<protein>
    <recommendedName>
        <fullName evidence="6">Transcription antitermination protein NusB</fullName>
    </recommendedName>
    <alternativeName>
        <fullName evidence="6">Antitermination factor NusB</fullName>
    </alternativeName>
</protein>
<dbReference type="InterPro" id="IPR011605">
    <property type="entry name" value="NusB_fam"/>
</dbReference>
<dbReference type="GO" id="GO:0031564">
    <property type="term" value="P:transcription antitermination"/>
    <property type="evidence" value="ECO:0007669"/>
    <property type="project" value="UniProtKB-KW"/>
</dbReference>
<sequence>MTQHEMRTIALQALYLANQSKTTDAEQVYERAKNALNLKSFPDYSKTLLEGILANKENLDSKLTSHLKKGWRLERLASIDRAILELGLYEMQNSKIIEPVAALNEALNLCDEFSSPKSKAFVNGVLANFVDRK</sequence>
<dbReference type="Gene3D" id="1.10.940.10">
    <property type="entry name" value="NusB-like"/>
    <property type="match status" value="1"/>
</dbReference>
<dbReference type="STRING" id="1423758.FC41_GL000873"/>
<dbReference type="HAMAP" id="MF_00073">
    <property type="entry name" value="NusB"/>
    <property type="match status" value="1"/>
</dbReference>
<dbReference type="PANTHER" id="PTHR11078">
    <property type="entry name" value="N UTILIZATION SUBSTANCE PROTEIN B-RELATED"/>
    <property type="match status" value="1"/>
</dbReference>
<keyword evidence="2 6" id="KW-0889">Transcription antitermination</keyword>
<evidence type="ECO:0000256" key="4">
    <source>
        <dbReference type="ARBA" id="ARBA00023015"/>
    </source>
</evidence>
<keyword evidence="3 6" id="KW-0694">RNA-binding</keyword>
<name>I7KHA0_9LACO</name>
<proteinExistence type="inferred from homology"/>
<evidence type="ECO:0000259" key="7">
    <source>
        <dbReference type="Pfam" id="PF01029"/>
    </source>
</evidence>
<comment type="function">
    <text evidence="6">Involved in transcription antitermination. Required for transcription of ribosomal RNA (rRNA) genes. Binds specifically to the boxA antiterminator sequence of the ribosomal RNA (rrn) operons.</text>
</comment>
<organism evidence="8 9">
    <name type="scientific">Lactobacillus hominis DSM 23910 = CRBIP 24.179</name>
    <dbReference type="NCBI Taxonomy" id="1423758"/>
    <lineage>
        <taxon>Bacteria</taxon>
        <taxon>Bacillati</taxon>
        <taxon>Bacillota</taxon>
        <taxon>Bacilli</taxon>
        <taxon>Lactobacillales</taxon>
        <taxon>Lactobacillaceae</taxon>
        <taxon>Lactobacillus</taxon>
    </lineage>
</organism>
<comment type="similarity">
    <text evidence="1 6">Belongs to the NusB family.</text>
</comment>
<evidence type="ECO:0000256" key="5">
    <source>
        <dbReference type="ARBA" id="ARBA00023163"/>
    </source>
</evidence>
<dbReference type="GeneID" id="82847151"/>
<keyword evidence="5 6" id="KW-0804">Transcription</keyword>
<dbReference type="InterPro" id="IPR035926">
    <property type="entry name" value="NusB-like_sf"/>
</dbReference>
<gene>
    <name evidence="6" type="primary">nusB</name>
    <name evidence="8" type="ORF">BN55_01035</name>
</gene>
<dbReference type="PANTHER" id="PTHR11078:SF3">
    <property type="entry name" value="ANTITERMINATION NUSB DOMAIN-CONTAINING PROTEIN"/>
    <property type="match status" value="1"/>
</dbReference>
<evidence type="ECO:0000256" key="1">
    <source>
        <dbReference type="ARBA" id="ARBA00005952"/>
    </source>
</evidence>
<feature type="domain" description="NusB/RsmB/TIM44" evidence="7">
    <location>
        <begin position="5"/>
        <end position="130"/>
    </location>
</feature>
<dbReference type="GO" id="GO:0006353">
    <property type="term" value="P:DNA-templated transcription termination"/>
    <property type="evidence" value="ECO:0007669"/>
    <property type="project" value="UniProtKB-UniRule"/>
</dbReference>
<dbReference type="SUPFAM" id="SSF48013">
    <property type="entry name" value="NusB-like"/>
    <property type="match status" value="1"/>
</dbReference>
<dbReference type="Pfam" id="PF01029">
    <property type="entry name" value="NusB"/>
    <property type="match status" value="1"/>
</dbReference>
<dbReference type="eggNOG" id="COG0781">
    <property type="taxonomic scope" value="Bacteria"/>
</dbReference>
<dbReference type="InterPro" id="IPR006027">
    <property type="entry name" value="NusB_RsmB_TIM44"/>
</dbReference>
<dbReference type="Proteomes" id="UP000009320">
    <property type="component" value="Unassembled WGS sequence"/>
</dbReference>
<comment type="caution">
    <text evidence="8">The sequence shown here is derived from an EMBL/GenBank/DDBJ whole genome shotgun (WGS) entry which is preliminary data.</text>
</comment>
<dbReference type="PATRIC" id="fig|1423758.3.peg.882"/>
<evidence type="ECO:0000256" key="6">
    <source>
        <dbReference type="HAMAP-Rule" id="MF_00073"/>
    </source>
</evidence>
<dbReference type="GO" id="GO:0003723">
    <property type="term" value="F:RNA binding"/>
    <property type="evidence" value="ECO:0007669"/>
    <property type="project" value="UniProtKB-UniRule"/>
</dbReference>
<dbReference type="RefSeq" id="WP_008470855.1">
    <property type="nucleotide sequence ID" value="NZ_AYZP01000002.1"/>
</dbReference>
<evidence type="ECO:0000256" key="2">
    <source>
        <dbReference type="ARBA" id="ARBA00022814"/>
    </source>
</evidence>
<accession>I7KHA0</accession>
<evidence type="ECO:0000256" key="3">
    <source>
        <dbReference type="ARBA" id="ARBA00022884"/>
    </source>
</evidence>
<dbReference type="EMBL" id="CAKE01000011">
    <property type="protein sequence ID" value="CCI81920.1"/>
    <property type="molecule type" value="Genomic_DNA"/>
</dbReference>
<keyword evidence="9" id="KW-1185">Reference proteome</keyword>
<keyword evidence="4 6" id="KW-0805">Transcription regulation</keyword>
<evidence type="ECO:0000313" key="8">
    <source>
        <dbReference type="EMBL" id="CCI81920.1"/>
    </source>
</evidence>
<reference evidence="8 9" key="1">
    <citation type="submission" date="2012-06" db="EMBL/GenBank/DDBJ databases">
        <title>Draft Genome Sequence of Lactobacillus hominis Strain CRBIP 24.179T, isolated from human intestine.</title>
        <authorList>
            <person name="Cousin S."/>
            <person name="Ma L."/>
            <person name="Bizet C."/>
            <person name="Loux V."/>
            <person name="Bouchier C."/>
            <person name="Clermont D."/>
            <person name="Creno S."/>
        </authorList>
    </citation>
    <scope>NUCLEOTIDE SEQUENCE [LARGE SCALE GENOMIC DNA]</scope>
    <source>
        <strain evidence="9">CRBIP 24.179T</strain>
    </source>
</reference>